<feature type="region of interest" description="Disordered" evidence="2">
    <location>
        <begin position="656"/>
        <end position="676"/>
    </location>
</feature>
<dbReference type="AlphaFoldDB" id="A0A0D2JEK5"/>
<dbReference type="SMART" id="SM00382">
    <property type="entry name" value="AAA"/>
    <property type="match status" value="1"/>
</dbReference>
<dbReference type="eggNOG" id="COG0464">
    <property type="taxonomic scope" value="Bacteria"/>
</dbReference>
<keyword evidence="5" id="KW-1185">Reference proteome</keyword>
<evidence type="ECO:0000256" key="2">
    <source>
        <dbReference type="SAM" id="MobiDB-lite"/>
    </source>
</evidence>
<name>A0A0D2JEK5_9BACT</name>
<dbReference type="InterPro" id="IPR003959">
    <property type="entry name" value="ATPase_AAA_core"/>
</dbReference>
<gene>
    <name evidence="4" type="ORF">J120_00780</name>
</gene>
<keyword evidence="1" id="KW-0067">ATP-binding</keyword>
<feature type="domain" description="AAA+ ATPase" evidence="3">
    <location>
        <begin position="350"/>
        <end position="507"/>
    </location>
</feature>
<keyword evidence="1" id="KW-0547">Nucleotide-binding</keyword>
<dbReference type="GO" id="GO:0005524">
    <property type="term" value="F:ATP binding"/>
    <property type="evidence" value="ECO:0007669"/>
    <property type="project" value="UniProtKB-KW"/>
</dbReference>
<evidence type="ECO:0000259" key="3">
    <source>
        <dbReference type="SMART" id="SM00382"/>
    </source>
</evidence>
<dbReference type="Gene3D" id="1.10.8.60">
    <property type="match status" value="1"/>
</dbReference>
<evidence type="ECO:0000313" key="5">
    <source>
        <dbReference type="Proteomes" id="UP000032214"/>
    </source>
</evidence>
<sequence length="676" mass="76692">MRTLQAFTFFIIHAVFLSACGAERTADPYNVELTQSKDMPIIPVPVGENVIAREEVQQQYELLLSQVIAKTELWPVARKQLLALVSQGANSNVSIANSSSQFNTIGHIACFVQDWQAVEWLARNKVSFKDVKIFLNKDDSKKFIPAWFGAPFELIKKLTILNAIDLAAVDWQGKNIYHYAMLPGIERKNDWYAVAKWVSHYKEPKIKWVPDLQGNSPLHTLMTHLYEYPVTYLDKPSPVFMEKVLFCINLGVPLDHRNQQEHTVFDMINNVIHANAMAAKDFLANKLEKDQIISQRVGNNSILKDKYDEYLQKTFDFAKKGIVLAAGELDKRIQKIIHYVLNHEMYSKKMAPGVLLMGEKGTGKSLTADRTILEIVQKCNEKGLRCFVHVMDQSKFASKWAGEETNNLGKFFDQVEEEAKLGIVIIKDEEMDGSSPKRTTNSDSVAQERNRTAGLKLERIDRLYNNVKIGKSYPVLIIGTTNFSENIDEALLRPGRFETRITVKKPNYNERIAIIKLGLKDENHSLTEQDIATFANECGQWSFTDEKNKHTFWVQKNSKVTHAELSNIVARASQNRVFQSHQGVVNISPITLKDLRKARKDLDKELEDLKENSSSSINSNIKDVPLFFKCMSVGMVALGFVTRVLPLVINIYQGNNNPPNPQQPNNNQPTVPGNNP</sequence>
<dbReference type="EMBL" id="ARQD01000001">
    <property type="protein sequence ID" value="KIX85496.1"/>
    <property type="molecule type" value="Genomic_DNA"/>
</dbReference>
<evidence type="ECO:0000313" key="4">
    <source>
        <dbReference type="EMBL" id="KIX85496.1"/>
    </source>
</evidence>
<dbReference type="PROSITE" id="PS51257">
    <property type="entry name" value="PROKAR_LIPOPROTEIN"/>
    <property type="match status" value="1"/>
</dbReference>
<accession>A0A0D2JEK5</accession>
<dbReference type="Proteomes" id="UP000032214">
    <property type="component" value="Unassembled WGS sequence"/>
</dbReference>
<dbReference type="InterPro" id="IPR003960">
    <property type="entry name" value="ATPase_AAA_CS"/>
</dbReference>
<dbReference type="Gene3D" id="3.40.50.300">
    <property type="entry name" value="P-loop containing nucleotide triphosphate hydrolases"/>
    <property type="match status" value="1"/>
</dbReference>
<comment type="caution">
    <text evidence="4">The sequence shown here is derived from an EMBL/GenBank/DDBJ whole genome shotgun (WGS) entry which is preliminary data.</text>
</comment>
<dbReference type="PROSITE" id="PS00674">
    <property type="entry name" value="AAA"/>
    <property type="match status" value="1"/>
</dbReference>
<dbReference type="GO" id="GO:0016887">
    <property type="term" value="F:ATP hydrolysis activity"/>
    <property type="evidence" value="ECO:0007669"/>
    <property type="project" value="InterPro"/>
</dbReference>
<comment type="similarity">
    <text evidence="1">Belongs to the AAA ATPase family.</text>
</comment>
<dbReference type="InterPro" id="IPR027417">
    <property type="entry name" value="P-loop_NTPase"/>
</dbReference>
<reference evidence="4 5" key="1">
    <citation type="journal article" date="2013" name="Proc. Natl. Acad. Sci. U.S.A.">
        <title>Candidate phylum TM6 genome recovered from a hospital sink biofilm provides genomic insights into this uncultivated phylum.</title>
        <authorList>
            <person name="McLean J.S."/>
            <person name="Lombardo M.J."/>
            <person name="Badger J.H."/>
            <person name="Edlund A."/>
            <person name="Novotny M."/>
            <person name="Yee-Greenbaum J."/>
            <person name="Vyahhi N."/>
            <person name="Hall A.P."/>
            <person name="Yang Y."/>
            <person name="Dupont C.L."/>
            <person name="Ziegler M.G."/>
            <person name="Chitsaz H."/>
            <person name="Allen A.E."/>
            <person name="Yooseph S."/>
            <person name="Tesler G."/>
            <person name="Pevzner P.A."/>
            <person name="Friedman R.M."/>
            <person name="Nealson K.H."/>
            <person name="Venter J.C."/>
            <person name="Lasken R.S."/>
        </authorList>
    </citation>
    <scope>NUCLEOTIDE SEQUENCE [LARGE SCALE GENOMIC DNA]</scope>
    <source>
        <strain evidence="4 5">TM6SC1</strain>
    </source>
</reference>
<dbReference type="SUPFAM" id="SSF52540">
    <property type="entry name" value="P-loop containing nucleoside triphosphate hydrolases"/>
    <property type="match status" value="1"/>
</dbReference>
<protein>
    <recommendedName>
        <fullName evidence="3">AAA+ ATPase domain-containing protein</fullName>
    </recommendedName>
</protein>
<dbReference type="STRING" id="1306947.J120_00780"/>
<organism evidence="4 5">
    <name type="scientific">candidate division TM6 bacterium JCVI TM6SC1</name>
    <dbReference type="NCBI Taxonomy" id="1306947"/>
    <lineage>
        <taxon>Bacteria</taxon>
        <taxon>Candidatus Babelota</taxon>
        <taxon>Vermiphilus</taxon>
    </lineage>
</organism>
<dbReference type="InterPro" id="IPR050168">
    <property type="entry name" value="AAA_ATPase_domain"/>
</dbReference>
<proteinExistence type="inferred from homology"/>
<dbReference type="PANTHER" id="PTHR23077">
    <property type="entry name" value="AAA-FAMILY ATPASE"/>
    <property type="match status" value="1"/>
</dbReference>
<dbReference type="InterPro" id="IPR003593">
    <property type="entry name" value="AAA+_ATPase"/>
</dbReference>
<dbReference type="Pfam" id="PF00004">
    <property type="entry name" value="AAA"/>
    <property type="match status" value="1"/>
</dbReference>
<dbReference type="PANTHER" id="PTHR23077:SF199">
    <property type="entry name" value="AAA FAMILY ATPASE"/>
    <property type="match status" value="1"/>
</dbReference>
<dbReference type="CDD" id="cd19481">
    <property type="entry name" value="RecA-like_protease"/>
    <property type="match status" value="1"/>
</dbReference>
<evidence type="ECO:0000256" key="1">
    <source>
        <dbReference type="RuleBase" id="RU003651"/>
    </source>
</evidence>